<dbReference type="OrthoDB" id="6629240at2"/>
<reference evidence="2" key="1">
    <citation type="submission" date="2016-10" db="EMBL/GenBank/DDBJ databases">
        <authorList>
            <person name="Varghese N."/>
            <person name="Submissions S."/>
        </authorList>
    </citation>
    <scope>NUCLEOTIDE SEQUENCE [LARGE SCALE GENOMIC DNA]</scope>
    <source>
        <strain evidence="2">JCM 18195</strain>
    </source>
</reference>
<organism evidence="1 2">
    <name type="scientific">Geopseudomonas sagittaria</name>
    <dbReference type="NCBI Taxonomy" id="1135990"/>
    <lineage>
        <taxon>Bacteria</taxon>
        <taxon>Pseudomonadati</taxon>
        <taxon>Pseudomonadota</taxon>
        <taxon>Gammaproteobacteria</taxon>
        <taxon>Pseudomonadales</taxon>
        <taxon>Pseudomonadaceae</taxon>
        <taxon>Geopseudomonas</taxon>
    </lineage>
</organism>
<dbReference type="Proteomes" id="UP000243084">
    <property type="component" value="Unassembled WGS sequence"/>
</dbReference>
<gene>
    <name evidence="1" type="ORF">SAMN05216229_11541</name>
</gene>
<name>A0A1I5X628_9GAMM</name>
<protein>
    <submittedName>
        <fullName evidence="1">Uncharacterized protein</fullName>
    </submittedName>
</protein>
<proteinExistence type="predicted"/>
<accession>A0A1I5X628</accession>
<evidence type="ECO:0000313" key="2">
    <source>
        <dbReference type="Proteomes" id="UP000243084"/>
    </source>
</evidence>
<dbReference type="InterPro" id="IPR048061">
    <property type="entry name" value="GmtX-like"/>
</dbReference>
<dbReference type="EMBL" id="FOXM01000015">
    <property type="protein sequence ID" value="SFQ27276.1"/>
    <property type="molecule type" value="Genomic_DNA"/>
</dbReference>
<keyword evidence="2" id="KW-1185">Reference proteome</keyword>
<dbReference type="AlphaFoldDB" id="A0A1I5X628"/>
<dbReference type="NCBIfam" id="NF040692">
    <property type="entry name" value="recomb_assoc"/>
    <property type="match status" value="1"/>
</dbReference>
<dbReference type="RefSeq" id="WP_092433594.1">
    <property type="nucleotide sequence ID" value="NZ_FOXM01000015.1"/>
</dbReference>
<sequence>MNEKLVSPQETFERLMNEASDSRRKFSLEAVNETCRLLHERGSSDFSYKTIVTLGKDRGLPIPGEKSIANKTGEHYRELIQAWKLISPHGSVAKKPSPNDWIGHIKDTVLRTSVALLANELLSLKNKIARQEKATGAPIYLGAAQALGQVVSKQPNLNDAELAALKAAIDPNVLSPLGLTIGSRGEVMDAKGRNIHKPGFRDAIEKILSVQER</sequence>
<evidence type="ECO:0000313" key="1">
    <source>
        <dbReference type="EMBL" id="SFQ27276.1"/>
    </source>
</evidence>